<keyword evidence="3" id="KW-0645">Protease</keyword>
<evidence type="ECO:0000313" key="3">
    <source>
        <dbReference type="EMBL" id="MBC5637446.1"/>
    </source>
</evidence>
<name>A0A923RIV4_9BACI</name>
<evidence type="ECO:0000256" key="2">
    <source>
        <dbReference type="ARBA" id="ARBA00022801"/>
    </source>
</evidence>
<dbReference type="GO" id="GO:0006508">
    <property type="term" value="P:proteolysis"/>
    <property type="evidence" value="ECO:0007669"/>
    <property type="project" value="InterPro"/>
</dbReference>
<dbReference type="Gene3D" id="3.50.80.20">
    <property type="entry name" value="D-Ala-D-Ala carboxypeptidase C, peptidase S13"/>
    <property type="match status" value="1"/>
</dbReference>
<dbReference type="InterPro" id="IPR000667">
    <property type="entry name" value="Peptidase_S13"/>
</dbReference>
<sequence length="463" mass="51441">MKWTRLEELIKLEPKLEGALVGVSIRSRETGQLLYEHMGNTRLHPASNMKLFTCAAGLEVLGENYVFPTELWVDGEMVGGRLEGNLYIKGKGDPTLLQADFDKLAKVLPGYGIKEINGNIIGDDTWYDGVRLSQDLNWNDEHQYYGAQVSALTVSPNEDYDSGTVMLTIIPGDNEGDRPEIVLNPYTKYITIINKVVTVEIGSEEEADITVTREHGNNKVVLEGTIPKYSATINKWVSVWEPSKYALEIFSRSLKQVGISYTGLLTRGETSKDARLLFVRNSIRLSELAIPFMKLSNNGHGEIIIKELGKVKRGEGSWESGLEVLNNYLVDIGIDTSKLVIRDGSGISHVTLIPANVITDLLFRIQGTNWFTSFYRSLPVAGDGDRMIGGTLHDRMYGLPVVAKTGTIMGVSTLSGYLTTREGEELIFSIMLNNLLDEEDGPQIIDRLVEFIITEKSKTIRSS</sequence>
<keyword evidence="2 3" id="KW-0378">Hydrolase</keyword>
<dbReference type="Proteomes" id="UP000637359">
    <property type="component" value="Unassembled WGS sequence"/>
</dbReference>
<reference evidence="3" key="1">
    <citation type="submission" date="2020-08" db="EMBL/GenBank/DDBJ databases">
        <title>Genome public.</title>
        <authorList>
            <person name="Liu C."/>
            <person name="Sun Q."/>
        </authorList>
    </citation>
    <scope>NUCLEOTIDE SEQUENCE</scope>
    <source>
        <strain evidence="3">BX22</strain>
    </source>
</reference>
<organism evidence="3 4">
    <name type="scientific">Ornithinibacillus hominis</name>
    <dbReference type="NCBI Taxonomy" id="2763055"/>
    <lineage>
        <taxon>Bacteria</taxon>
        <taxon>Bacillati</taxon>
        <taxon>Bacillota</taxon>
        <taxon>Bacilli</taxon>
        <taxon>Bacillales</taxon>
        <taxon>Bacillaceae</taxon>
        <taxon>Ornithinibacillus</taxon>
    </lineage>
</organism>
<accession>A0A923RIV4</accession>
<dbReference type="EC" id="3.4.16.4" evidence="3"/>
<proteinExistence type="inferred from homology"/>
<evidence type="ECO:0000256" key="1">
    <source>
        <dbReference type="ARBA" id="ARBA00006096"/>
    </source>
</evidence>
<dbReference type="InterPro" id="IPR012338">
    <property type="entry name" value="Beta-lactam/transpept-like"/>
</dbReference>
<comment type="similarity">
    <text evidence="1">Belongs to the peptidase S13 family.</text>
</comment>
<dbReference type="NCBIfam" id="TIGR00666">
    <property type="entry name" value="PBP4"/>
    <property type="match status" value="1"/>
</dbReference>
<dbReference type="GO" id="GO:0000270">
    <property type="term" value="P:peptidoglycan metabolic process"/>
    <property type="evidence" value="ECO:0007669"/>
    <property type="project" value="TreeGrafter"/>
</dbReference>
<comment type="caution">
    <text evidence="3">The sequence shown here is derived from an EMBL/GenBank/DDBJ whole genome shotgun (WGS) entry which is preliminary data.</text>
</comment>
<dbReference type="EMBL" id="JACOOL010000007">
    <property type="protein sequence ID" value="MBC5637446.1"/>
    <property type="molecule type" value="Genomic_DNA"/>
</dbReference>
<keyword evidence="3" id="KW-0121">Carboxypeptidase</keyword>
<dbReference type="PRINTS" id="PR00922">
    <property type="entry name" value="DADACBPTASE3"/>
</dbReference>
<dbReference type="AlphaFoldDB" id="A0A923RIV4"/>
<dbReference type="Gene3D" id="3.40.710.10">
    <property type="entry name" value="DD-peptidase/beta-lactamase superfamily"/>
    <property type="match status" value="1"/>
</dbReference>
<dbReference type="Pfam" id="PF02113">
    <property type="entry name" value="Peptidase_S13"/>
    <property type="match status" value="1"/>
</dbReference>
<dbReference type="GO" id="GO:0009002">
    <property type="term" value="F:serine-type D-Ala-D-Ala carboxypeptidase activity"/>
    <property type="evidence" value="ECO:0007669"/>
    <property type="project" value="UniProtKB-EC"/>
</dbReference>
<dbReference type="PANTHER" id="PTHR30023:SF0">
    <property type="entry name" value="PENICILLIN-SENSITIVE CARBOXYPEPTIDASE A"/>
    <property type="match status" value="1"/>
</dbReference>
<keyword evidence="4" id="KW-1185">Reference proteome</keyword>
<evidence type="ECO:0000313" key="4">
    <source>
        <dbReference type="Proteomes" id="UP000637359"/>
    </source>
</evidence>
<gene>
    <name evidence="3" type="primary">dacB</name>
    <name evidence="3" type="ORF">H8S33_11575</name>
</gene>
<protein>
    <submittedName>
        <fullName evidence="3">D-alanyl-D-alanine carboxypeptidase/D-alanyl-D-alanine-endopeptidase</fullName>
        <ecNumber evidence="3">3.4.16.4</ecNumber>
    </submittedName>
</protein>
<dbReference type="PANTHER" id="PTHR30023">
    <property type="entry name" value="D-ALANYL-D-ALANINE CARBOXYPEPTIDASE"/>
    <property type="match status" value="1"/>
</dbReference>
<dbReference type="SUPFAM" id="SSF56601">
    <property type="entry name" value="beta-lactamase/transpeptidase-like"/>
    <property type="match status" value="1"/>
</dbReference>